<feature type="transmembrane region" description="Helical" evidence="1">
    <location>
        <begin position="12"/>
        <end position="29"/>
    </location>
</feature>
<keyword evidence="1" id="KW-0812">Transmembrane</keyword>
<keyword evidence="1" id="KW-1133">Transmembrane helix</keyword>
<gene>
    <name evidence="2" type="ORF">CFOL_v3_22098</name>
</gene>
<evidence type="ECO:0000313" key="3">
    <source>
        <dbReference type="Proteomes" id="UP000187406"/>
    </source>
</evidence>
<dbReference type="STRING" id="3775.A0A1Q3CEW4"/>
<dbReference type="Pfam" id="PF07343">
    <property type="entry name" value="DUF1475"/>
    <property type="match status" value="1"/>
</dbReference>
<dbReference type="Proteomes" id="UP000187406">
    <property type="component" value="Unassembled WGS sequence"/>
</dbReference>
<protein>
    <submittedName>
        <fullName evidence="2">DUF1475 domain-containing protein</fullName>
    </submittedName>
</protein>
<keyword evidence="3" id="KW-1185">Reference proteome</keyword>
<evidence type="ECO:0000256" key="1">
    <source>
        <dbReference type="SAM" id="Phobius"/>
    </source>
</evidence>
<dbReference type="PANTHER" id="PTHR36318:SF3">
    <property type="entry name" value="OS06G0581300 PROTEIN"/>
    <property type="match status" value="1"/>
</dbReference>
<reference evidence="3" key="1">
    <citation type="submission" date="2016-04" db="EMBL/GenBank/DDBJ databases">
        <title>Cephalotus genome sequencing.</title>
        <authorList>
            <person name="Fukushima K."/>
            <person name="Hasebe M."/>
            <person name="Fang X."/>
        </authorList>
    </citation>
    <scope>NUCLEOTIDE SEQUENCE [LARGE SCALE GENOMIC DNA]</scope>
    <source>
        <strain evidence="3">cv. St1</strain>
    </source>
</reference>
<feature type="transmembrane region" description="Helical" evidence="1">
    <location>
        <begin position="41"/>
        <end position="62"/>
    </location>
</feature>
<sequence>MAVCLANGLKALFLVMGCVMVSTLIYTIYTDGLPFHKDLLTPWMAATLIDFSINIVPFAVLISYILARWIVQYIILVFIATCAYIFMQLHKLSSEQSLHDPLFHVLMLHPSKDAVEKKSKHSAVLAALITFTALGCLMLATLIYTLITDGSPFREELLTPWMTATLVDFYINVVALSVWVMYKESSWISASIWMILLICFGSITTCAYIVQKLLHLSSQDPLYLLLANNGNRAENRYETMCLRHEGLKLLSRASKQQNSDKVDCI</sequence>
<keyword evidence="1" id="KW-0472">Membrane</keyword>
<dbReference type="PANTHER" id="PTHR36318">
    <property type="entry name" value="OS06G0581300 PROTEIN"/>
    <property type="match status" value="1"/>
</dbReference>
<dbReference type="AlphaFoldDB" id="A0A1Q3CEW4"/>
<dbReference type="OrthoDB" id="611851at2759"/>
<comment type="caution">
    <text evidence="2">The sequence shown here is derived from an EMBL/GenBank/DDBJ whole genome shotgun (WGS) entry which is preliminary data.</text>
</comment>
<feature type="transmembrane region" description="Helical" evidence="1">
    <location>
        <begin position="188"/>
        <end position="210"/>
    </location>
</feature>
<accession>A0A1Q3CEW4</accession>
<feature type="transmembrane region" description="Helical" evidence="1">
    <location>
        <begin position="69"/>
        <end position="87"/>
    </location>
</feature>
<feature type="transmembrane region" description="Helical" evidence="1">
    <location>
        <begin position="159"/>
        <end position="182"/>
    </location>
</feature>
<dbReference type="EMBL" id="BDDD01001839">
    <property type="protein sequence ID" value="GAV78633.1"/>
    <property type="molecule type" value="Genomic_DNA"/>
</dbReference>
<organism evidence="2 3">
    <name type="scientific">Cephalotus follicularis</name>
    <name type="common">Albany pitcher plant</name>
    <dbReference type="NCBI Taxonomy" id="3775"/>
    <lineage>
        <taxon>Eukaryota</taxon>
        <taxon>Viridiplantae</taxon>
        <taxon>Streptophyta</taxon>
        <taxon>Embryophyta</taxon>
        <taxon>Tracheophyta</taxon>
        <taxon>Spermatophyta</taxon>
        <taxon>Magnoliopsida</taxon>
        <taxon>eudicotyledons</taxon>
        <taxon>Gunneridae</taxon>
        <taxon>Pentapetalae</taxon>
        <taxon>rosids</taxon>
        <taxon>fabids</taxon>
        <taxon>Oxalidales</taxon>
        <taxon>Cephalotaceae</taxon>
        <taxon>Cephalotus</taxon>
    </lineage>
</organism>
<dbReference type="InParanoid" id="A0A1Q3CEW4"/>
<evidence type="ECO:0000313" key="2">
    <source>
        <dbReference type="EMBL" id="GAV78633.1"/>
    </source>
</evidence>
<dbReference type="InterPro" id="IPR009943">
    <property type="entry name" value="DUF1475"/>
</dbReference>
<dbReference type="FunCoup" id="A0A1Q3CEW4">
    <property type="interactions" value="437"/>
</dbReference>
<feature type="transmembrane region" description="Helical" evidence="1">
    <location>
        <begin position="123"/>
        <end position="147"/>
    </location>
</feature>
<name>A0A1Q3CEW4_CEPFO</name>
<proteinExistence type="predicted"/>